<dbReference type="Gene3D" id="3.40.50.2300">
    <property type="match status" value="1"/>
</dbReference>
<evidence type="ECO:0000256" key="1">
    <source>
        <dbReference type="ARBA" id="ARBA00022553"/>
    </source>
</evidence>
<dbReference type="KEGG" id="sse:Ssed_3280"/>
<dbReference type="GO" id="GO:0005829">
    <property type="term" value="C:cytosol"/>
    <property type="evidence" value="ECO:0007669"/>
    <property type="project" value="TreeGrafter"/>
</dbReference>
<feature type="domain" description="OmpR/PhoB-type" evidence="9">
    <location>
        <begin position="128"/>
        <end position="227"/>
    </location>
</feature>
<keyword evidence="2" id="KW-0902">Two-component regulatory system</keyword>
<dbReference type="HOGENOM" id="CLU_000445_30_4_6"/>
<evidence type="ECO:0000256" key="5">
    <source>
        <dbReference type="ARBA" id="ARBA00023163"/>
    </source>
</evidence>
<dbReference type="GO" id="GO:0000156">
    <property type="term" value="F:phosphorelay response regulator activity"/>
    <property type="evidence" value="ECO:0007669"/>
    <property type="project" value="TreeGrafter"/>
</dbReference>
<feature type="modified residue" description="4-aspartylphosphate" evidence="6">
    <location>
        <position position="54"/>
    </location>
</feature>
<keyword evidence="1 6" id="KW-0597">Phosphoprotein</keyword>
<dbReference type="PROSITE" id="PS51755">
    <property type="entry name" value="OMPR_PHOB"/>
    <property type="match status" value="1"/>
</dbReference>
<reference evidence="10 11" key="1">
    <citation type="submission" date="2007-08" db="EMBL/GenBank/DDBJ databases">
        <title>Complete sequence of Shewanella sediminis HAW-EB3.</title>
        <authorList>
            <consortium name="US DOE Joint Genome Institute"/>
            <person name="Copeland A."/>
            <person name="Lucas S."/>
            <person name="Lapidus A."/>
            <person name="Barry K."/>
            <person name="Glavina del Rio T."/>
            <person name="Dalin E."/>
            <person name="Tice H."/>
            <person name="Pitluck S."/>
            <person name="Chertkov O."/>
            <person name="Brettin T."/>
            <person name="Bruce D."/>
            <person name="Detter J.C."/>
            <person name="Han C."/>
            <person name="Schmutz J."/>
            <person name="Larimer F."/>
            <person name="Land M."/>
            <person name="Hauser L."/>
            <person name="Kyrpides N."/>
            <person name="Kim E."/>
            <person name="Zhao J.-S."/>
            <person name="Richardson P."/>
        </authorList>
    </citation>
    <scope>NUCLEOTIDE SEQUENCE [LARGE SCALE GENOMIC DNA]</scope>
    <source>
        <strain evidence="10 11">HAW-EB3</strain>
    </source>
</reference>
<dbReference type="InterPro" id="IPR036388">
    <property type="entry name" value="WH-like_DNA-bd_sf"/>
</dbReference>
<dbReference type="Proteomes" id="UP000002015">
    <property type="component" value="Chromosome"/>
</dbReference>
<organism evidence="10 11">
    <name type="scientific">Shewanella sediminis (strain HAW-EB3)</name>
    <dbReference type="NCBI Taxonomy" id="425104"/>
    <lineage>
        <taxon>Bacteria</taxon>
        <taxon>Pseudomonadati</taxon>
        <taxon>Pseudomonadota</taxon>
        <taxon>Gammaproteobacteria</taxon>
        <taxon>Alteromonadales</taxon>
        <taxon>Shewanellaceae</taxon>
        <taxon>Shewanella</taxon>
    </lineage>
</organism>
<dbReference type="PROSITE" id="PS50110">
    <property type="entry name" value="RESPONSE_REGULATORY"/>
    <property type="match status" value="1"/>
</dbReference>
<dbReference type="GO" id="GO:0006355">
    <property type="term" value="P:regulation of DNA-templated transcription"/>
    <property type="evidence" value="ECO:0007669"/>
    <property type="project" value="InterPro"/>
</dbReference>
<keyword evidence="11" id="KW-1185">Reference proteome</keyword>
<dbReference type="FunFam" id="3.40.50.2300:FF:000001">
    <property type="entry name" value="DNA-binding response regulator PhoB"/>
    <property type="match status" value="1"/>
</dbReference>
<dbReference type="EMBL" id="CP000821">
    <property type="protein sequence ID" value="ABV37884.1"/>
    <property type="molecule type" value="Genomic_DNA"/>
</dbReference>
<dbReference type="STRING" id="425104.Ssed_3280"/>
<evidence type="ECO:0000313" key="11">
    <source>
        <dbReference type="Proteomes" id="UP000002015"/>
    </source>
</evidence>
<evidence type="ECO:0000259" key="8">
    <source>
        <dbReference type="PROSITE" id="PS50110"/>
    </source>
</evidence>
<protein>
    <submittedName>
        <fullName evidence="10">DNA-binding response regulator</fullName>
    </submittedName>
</protein>
<dbReference type="SMART" id="SM00862">
    <property type="entry name" value="Trans_reg_C"/>
    <property type="match status" value="1"/>
</dbReference>
<evidence type="ECO:0000259" key="9">
    <source>
        <dbReference type="PROSITE" id="PS51755"/>
    </source>
</evidence>
<sequence length="228" mass="25521">MAKANILIIEDDKEISRLTAMYLEAEDYLTQIIDDGLHAVNAVRQHQPDLIILDLMLPGLDGIEICKQVRTFHTGPILVLTACADDMSEVSLLKLGADDYLTKPVRPHVMVARIEALLRRTQVAQPAKNQLNLGQLHIDTSRQLVSYGEITPQLTAAEYEMLLLLASNAGCIVSRDDCCRSLRGIDYDFNDRSVDMRISGLRKKLNDDTPPYKVILTVRNKGYMLIDG</sequence>
<evidence type="ECO:0000313" key="10">
    <source>
        <dbReference type="EMBL" id="ABV37884.1"/>
    </source>
</evidence>
<dbReference type="PANTHER" id="PTHR48111">
    <property type="entry name" value="REGULATOR OF RPOS"/>
    <property type="match status" value="1"/>
</dbReference>
<dbReference type="InterPro" id="IPR039420">
    <property type="entry name" value="WalR-like"/>
</dbReference>
<dbReference type="Gene3D" id="6.10.250.690">
    <property type="match status" value="1"/>
</dbReference>
<dbReference type="Gene3D" id="1.10.10.10">
    <property type="entry name" value="Winged helix-like DNA-binding domain superfamily/Winged helix DNA-binding domain"/>
    <property type="match status" value="1"/>
</dbReference>
<keyword evidence="5" id="KW-0804">Transcription</keyword>
<name>A8FYG1_SHESH</name>
<dbReference type="SMART" id="SM00448">
    <property type="entry name" value="REC"/>
    <property type="match status" value="1"/>
</dbReference>
<dbReference type="Pfam" id="PF00072">
    <property type="entry name" value="Response_reg"/>
    <property type="match status" value="1"/>
</dbReference>
<evidence type="ECO:0000256" key="7">
    <source>
        <dbReference type="PROSITE-ProRule" id="PRU01091"/>
    </source>
</evidence>
<proteinExistence type="predicted"/>
<dbReference type="PANTHER" id="PTHR48111:SF47">
    <property type="entry name" value="TRANSCRIPTIONAL REGULATORY PROTEIN RSTA"/>
    <property type="match status" value="1"/>
</dbReference>
<dbReference type="Pfam" id="PF00486">
    <property type="entry name" value="Trans_reg_C"/>
    <property type="match status" value="1"/>
</dbReference>
<dbReference type="OrthoDB" id="9802426at2"/>
<dbReference type="SUPFAM" id="SSF52172">
    <property type="entry name" value="CheY-like"/>
    <property type="match status" value="1"/>
</dbReference>
<dbReference type="GO" id="GO:0000976">
    <property type="term" value="F:transcription cis-regulatory region binding"/>
    <property type="evidence" value="ECO:0007669"/>
    <property type="project" value="TreeGrafter"/>
</dbReference>
<dbReference type="InterPro" id="IPR011006">
    <property type="entry name" value="CheY-like_superfamily"/>
</dbReference>
<keyword evidence="4 7" id="KW-0238">DNA-binding</keyword>
<evidence type="ECO:0000256" key="4">
    <source>
        <dbReference type="ARBA" id="ARBA00023125"/>
    </source>
</evidence>
<dbReference type="CDD" id="cd00383">
    <property type="entry name" value="trans_reg_C"/>
    <property type="match status" value="1"/>
</dbReference>
<evidence type="ECO:0000256" key="2">
    <source>
        <dbReference type="ARBA" id="ARBA00023012"/>
    </source>
</evidence>
<accession>A8FYG1</accession>
<dbReference type="InterPro" id="IPR001789">
    <property type="entry name" value="Sig_transdc_resp-reg_receiver"/>
</dbReference>
<evidence type="ECO:0000256" key="3">
    <source>
        <dbReference type="ARBA" id="ARBA00023015"/>
    </source>
</evidence>
<keyword evidence="3" id="KW-0805">Transcription regulation</keyword>
<feature type="domain" description="Response regulatory" evidence="8">
    <location>
        <begin position="5"/>
        <end position="118"/>
    </location>
</feature>
<dbReference type="InterPro" id="IPR001867">
    <property type="entry name" value="OmpR/PhoB-type_DNA-bd"/>
</dbReference>
<dbReference type="AlphaFoldDB" id="A8FYG1"/>
<dbReference type="eggNOG" id="COG0745">
    <property type="taxonomic scope" value="Bacteria"/>
</dbReference>
<gene>
    <name evidence="10" type="ordered locus">Ssed_3280</name>
</gene>
<dbReference type="RefSeq" id="WP_012143614.1">
    <property type="nucleotide sequence ID" value="NC_009831.1"/>
</dbReference>
<dbReference type="GO" id="GO:0032993">
    <property type="term" value="C:protein-DNA complex"/>
    <property type="evidence" value="ECO:0007669"/>
    <property type="project" value="TreeGrafter"/>
</dbReference>
<evidence type="ECO:0000256" key="6">
    <source>
        <dbReference type="PROSITE-ProRule" id="PRU00169"/>
    </source>
</evidence>
<feature type="DNA-binding region" description="OmpR/PhoB-type" evidence="7">
    <location>
        <begin position="128"/>
        <end position="227"/>
    </location>
</feature>